<dbReference type="AlphaFoldDB" id="J9FIJ4"/>
<dbReference type="EMBL" id="AMCI01006473">
    <property type="protein sequence ID" value="EJW94258.1"/>
    <property type="molecule type" value="Genomic_DNA"/>
</dbReference>
<reference evidence="2" key="1">
    <citation type="journal article" date="2012" name="PLoS ONE">
        <title>Gene sets for utilization of primary and secondary nutrition supplies in the distal gut of endangered iberian lynx.</title>
        <authorList>
            <person name="Alcaide M."/>
            <person name="Messina E."/>
            <person name="Richter M."/>
            <person name="Bargiela R."/>
            <person name="Peplies J."/>
            <person name="Huws S.A."/>
            <person name="Newbold C.J."/>
            <person name="Golyshin P.N."/>
            <person name="Simon M.A."/>
            <person name="Lopez G."/>
            <person name="Yakimov M.M."/>
            <person name="Ferrer M."/>
        </authorList>
    </citation>
    <scope>NUCLEOTIDE SEQUENCE</scope>
</reference>
<dbReference type="InterPro" id="IPR049478">
    <property type="entry name" value="BT_4395-like_hel"/>
</dbReference>
<accession>J9FIJ4</accession>
<comment type="caution">
    <text evidence="2">The sequence shown here is derived from an EMBL/GenBank/DDBJ whole genome shotgun (WGS) entry which is preliminary data.</text>
</comment>
<name>J9FIJ4_9ZZZZ</name>
<dbReference type="Pfam" id="PF21809">
    <property type="entry name" value="Glyco_hydro_84_hel"/>
    <property type="match status" value="1"/>
</dbReference>
<dbReference type="Pfam" id="PF18344">
    <property type="entry name" value="CBM32"/>
    <property type="match status" value="1"/>
</dbReference>
<organism evidence="2">
    <name type="scientific">gut metagenome</name>
    <dbReference type="NCBI Taxonomy" id="749906"/>
    <lineage>
        <taxon>unclassified sequences</taxon>
        <taxon>metagenomes</taxon>
        <taxon>organismal metagenomes</taxon>
    </lineage>
</organism>
<sequence>MIYSQSPNKRLIEQINPWLIQFEFLGKTGTSALHMAYAWYEKDRAYTWQRYLETSALLDSMRLINHTLNQKAQPKGVKVGSRVVYPFILELFHQTGRNLLSTSEKPASEININEPVVCTNIDQLKEQPLIFEDNTAGFVPLLEVVKVQPGQYFGIGWEKEKEAESFIF</sequence>
<dbReference type="SUPFAM" id="SSF140657">
    <property type="entry name" value="Hyaluronidase post-catalytic domain-like"/>
    <property type="match status" value="1"/>
</dbReference>
<feature type="domain" description="O-GlcNAcase BT-4395-like post-catalytic" evidence="1">
    <location>
        <begin position="6"/>
        <end position="92"/>
    </location>
</feature>
<dbReference type="Gene3D" id="1.20.58.460">
    <property type="entry name" value="Hyaluronidase post-catalytic domain-like"/>
    <property type="match status" value="1"/>
</dbReference>
<proteinExistence type="predicted"/>
<evidence type="ECO:0000313" key="2">
    <source>
        <dbReference type="EMBL" id="EJW94258.1"/>
    </source>
</evidence>
<feature type="non-terminal residue" evidence="2">
    <location>
        <position position="168"/>
    </location>
</feature>
<evidence type="ECO:0000259" key="1">
    <source>
        <dbReference type="Pfam" id="PF21809"/>
    </source>
</evidence>
<protein>
    <submittedName>
        <fullName evidence="2">Hyaluronoglucosaminidase</fullName>
    </submittedName>
</protein>
<gene>
    <name evidence="2" type="ORF">EVA_17635</name>
</gene>